<reference evidence="1 2" key="1">
    <citation type="submission" date="2022-08" db="EMBL/GenBank/DDBJ databases">
        <title>novel species in genus Aeromicrobium.</title>
        <authorList>
            <person name="Ye L."/>
        </authorList>
    </citation>
    <scope>NUCLEOTIDE SEQUENCE [LARGE SCALE GENOMIC DNA]</scope>
    <source>
        <strain evidence="2">zg-Y1379</strain>
    </source>
</reference>
<keyword evidence="2" id="KW-1185">Reference proteome</keyword>
<dbReference type="RefSeq" id="WP_232400108.1">
    <property type="nucleotide sequence ID" value="NZ_CP102173.1"/>
</dbReference>
<evidence type="ECO:0000313" key="2">
    <source>
        <dbReference type="Proteomes" id="UP001316184"/>
    </source>
</evidence>
<dbReference type="EMBL" id="CP102173">
    <property type="protein sequence ID" value="UUP12579.1"/>
    <property type="molecule type" value="Genomic_DNA"/>
</dbReference>
<dbReference type="Proteomes" id="UP001316184">
    <property type="component" value="Chromosome"/>
</dbReference>
<name>A0ABY5M687_9ACTN</name>
<organism evidence="1 2">
    <name type="scientific">Aeromicrobium wangtongii</name>
    <dbReference type="NCBI Taxonomy" id="2969247"/>
    <lineage>
        <taxon>Bacteria</taxon>
        <taxon>Bacillati</taxon>
        <taxon>Actinomycetota</taxon>
        <taxon>Actinomycetes</taxon>
        <taxon>Propionibacteriales</taxon>
        <taxon>Nocardioidaceae</taxon>
        <taxon>Aeromicrobium</taxon>
    </lineage>
</organism>
<sequence>MGPTLTVADVREAIAASDEPYRRVWIGEENGRLPGDDNVSVLVRRLDGTWLTSYFERGSYQNPVVFKSEDEACRDFLEMIGQLSPAVIRAFFRRWHSVYFLMPDGWLGRPYDEWYELETVADDGVELTIIFDGGVRLTVPRTATVRDLGKHLLITDFESAILSGSRFGTRRYRPGVIELMVVSMNVLPVGHLGSR</sequence>
<proteinExistence type="predicted"/>
<gene>
    <name evidence="1" type="ORF">NQV15_12015</name>
</gene>
<evidence type="ECO:0000313" key="1">
    <source>
        <dbReference type="EMBL" id="UUP12579.1"/>
    </source>
</evidence>
<protein>
    <submittedName>
        <fullName evidence="1">Uncharacterized protein</fullName>
    </submittedName>
</protein>
<accession>A0ABY5M687</accession>